<dbReference type="InterPro" id="IPR005829">
    <property type="entry name" value="Sugar_transporter_CS"/>
</dbReference>
<dbReference type="Pfam" id="PF00083">
    <property type="entry name" value="Sugar_tr"/>
    <property type="match status" value="1"/>
</dbReference>
<keyword evidence="2" id="KW-0813">Transport</keyword>
<keyword evidence="10" id="KW-1185">Reference proteome</keyword>
<keyword evidence="3" id="KW-1003">Cell membrane</keyword>
<accession>A0A6J5CVQ9</accession>
<dbReference type="SUPFAM" id="SSF103473">
    <property type="entry name" value="MFS general substrate transporter"/>
    <property type="match status" value="1"/>
</dbReference>
<dbReference type="PROSITE" id="PS50850">
    <property type="entry name" value="MFS"/>
    <property type="match status" value="1"/>
</dbReference>
<dbReference type="InterPro" id="IPR005828">
    <property type="entry name" value="MFS_sugar_transport-like"/>
</dbReference>
<feature type="transmembrane region" description="Helical" evidence="7">
    <location>
        <begin position="124"/>
        <end position="144"/>
    </location>
</feature>
<dbReference type="AlphaFoldDB" id="A0A6J5CVQ9"/>
<gene>
    <name evidence="9" type="primary">nanT_6</name>
    <name evidence="9" type="ORF">LMG24238_07114</name>
</gene>
<proteinExistence type="predicted"/>
<feature type="transmembrane region" description="Helical" evidence="7">
    <location>
        <begin position="28"/>
        <end position="54"/>
    </location>
</feature>
<evidence type="ECO:0000256" key="2">
    <source>
        <dbReference type="ARBA" id="ARBA00022448"/>
    </source>
</evidence>
<evidence type="ECO:0000313" key="10">
    <source>
        <dbReference type="Proteomes" id="UP000494255"/>
    </source>
</evidence>
<comment type="subcellular location">
    <subcellularLocation>
        <location evidence="1">Cell membrane</location>
        <topology evidence="1">Multi-pass membrane protein</topology>
    </subcellularLocation>
</comment>
<evidence type="ECO:0000313" key="9">
    <source>
        <dbReference type="EMBL" id="CAB3743758.1"/>
    </source>
</evidence>
<dbReference type="PROSITE" id="PS00217">
    <property type="entry name" value="SUGAR_TRANSPORT_2"/>
    <property type="match status" value="1"/>
</dbReference>
<evidence type="ECO:0000259" key="8">
    <source>
        <dbReference type="PROSITE" id="PS50850"/>
    </source>
</evidence>
<keyword evidence="5 7" id="KW-1133">Transmembrane helix</keyword>
<dbReference type="InterPro" id="IPR020846">
    <property type="entry name" value="MFS_dom"/>
</dbReference>
<organism evidence="9 10">
    <name type="scientific">Paraburkholderia sediminicola</name>
    <dbReference type="NCBI Taxonomy" id="458836"/>
    <lineage>
        <taxon>Bacteria</taxon>
        <taxon>Pseudomonadati</taxon>
        <taxon>Pseudomonadota</taxon>
        <taxon>Betaproteobacteria</taxon>
        <taxon>Burkholderiales</taxon>
        <taxon>Burkholderiaceae</taxon>
        <taxon>Paraburkholderia</taxon>
    </lineage>
</organism>
<reference evidence="9 10" key="1">
    <citation type="submission" date="2020-04" db="EMBL/GenBank/DDBJ databases">
        <authorList>
            <person name="De Canck E."/>
        </authorList>
    </citation>
    <scope>NUCLEOTIDE SEQUENCE [LARGE SCALE GENOMIC DNA]</scope>
    <source>
        <strain evidence="9 10">LMG 24238</strain>
    </source>
</reference>
<dbReference type="InterPro" id="IPR036259">
    <property type="entry name" value="MFS_trans_sf"/>
</dbReference>
<feature type="transmembrane region" description="Helical" evidence="7">
    <location>
        <begin position="254"/>
        <end position="280"/>
    </location>
</feature>
<dbReference type="PANTHER" id="PTHR43045:SF7">
    <property type="entry name" value="MAJOR FACILITATOR SUPERFAMILY TRANSPORTER"/>
    <property type="match status" value="1"/>
</dbReference>
<feature type="transmembrane region" description="Helical" evidence="7">
    <location>
        <begin position="203"/>
        <end position="222"/>
    </location>
</feature>
<feature type="domain" description="Major facilitator superfamily (MFS) profile" evidence="8">
    <location>
        <begin position="28"/>
        <end position="554"/>
    </location>
</feature>
<sequence>MQSMLEQAVGGSTNASALQMSKSEARSAVLGASLGTLFEWYDFYVYGLVATVVAKRFFAGLDPTSAFILALMGFGAGFIVRPLGAVIFGRIGDMIGRKYTFLVTIVIMGGATFGTGLLPTYEVAGILAPVLLVGLRLLQGLAIGGEYGGAAVYVSEHAPKGKRGFYTSWIQTTGTAGMLLALVVVIATTFVTGDHFSVWGWRIPFLVSLPLLVVSLKIRASLHESPIFKKMKEQGTSSRAPLREAFGNWKNLRVVLIALGGVCAGQTVIYFTCQFFPLFFLTQTLKVDSKTANTLVMVALMIGCPLFVVFGALSDRVGRKPVLLFGLILAGATFFPIYKGLTHYANPALERAQKLAPVILHADLSECSFQFNPTGTKRFTSSCDVAKQLLAQSGANYETVGATAGSIATVELGNTVIRSYAASSMTPAESAGADKSFRSSIAVALKQAGYPASAAPTEINYFGVLALLVLLMGYAAATYSVVGATLVELFPARIRYTSFSVPYHVATGWLGGLQPTVSFALIAQIGNIYSGLWYPTIVIAVSTVVAVLFLRETKNVDVHV</sequence>
<feature type="transmembrane region" description="Helical" evidence="7">
    <location>
        <begin position="459"/>
        <end position="482"/>
    </location>
</feature>
<evidence type="ECO:0000256" key="1">
    <source>
        <dbReference type="ARBA" id="ARBA00004651"/>
    </source>
</evidence>
<feature type="transmembrane region" description="Helical" evidence="7">
    <location>
        <begin position="165"/>
        <end position="191"/>
    </location>
</feature>
<keyword evidence="4 7" id="KW-0812">Transmembrane</keyword>
<dbReference type="GO" id="GO:0022857">
    <property type="term" value="F:transmembrane transporter activity"/>
    <property type="evidence" value="ECO:0007669"/>
    <property type="project" value="InterPro"/>
</dbReference>
<dbReference type="GO" id="GO:0005886">
    <property type="term" value="C:plasma membrane"/>
    <property type="evidence" value="ECO:0007669"/>
    <property type="project" value="UniProtKB-SubCell"/>
</dbReference>
<evidence type="ECO:0000256" key="5">
    <source>
        <dbReference type="ARBA" id="ARBA00022989"/>
    </source>
</evidence>
<name>A0A6J5CVQ9_9BURK</name>
<dbReference type="EMBL" id="CADIKC010000017">
    <property type="protein sequence ID" value="CAB3743758.1"/>
    <property type="molecule type" value="Genomic_DNA"/>
</dbReference>
<protein>
    <submittedName>
        <fullName evidence="9">Sialic acid transporter NanT</fullName>
    </submittedName>
</protein>
<evidence type="ECO:0000256" key="6">
    <source>
        <dbReference type="ARBA" id="ARBA00023136"/>
    </source>
</evidence>
<evidence type="ECO:0000256" key="4">
    <source>
        <dbReference type="ARBA" id="ARBA00022692"/>
    </source>
</evidence>
<keyword evidence="6 7" id="KW-0472">Membrane</keyword>
<dbReference type="Gene3D" id="1.20.1250.20">
    <property type="entry name" value="MFS general substrate transporter like domains"/>
    <property type="match status" value="2"/>
</dbReference>
<evidence type="ECO:0000256" key="7">
    <source>
        <dbReference type="SAM" id="Phobius"/>
    </source>
</evidence>
<feature type="transmembrane region" description="Helical" evidence="7">
    <location>
        <begin position="322"/>
        <end position="341"/>
    </location>
</feature>
<feature type="transmembrane region" description="Helical" evidence="7">
    <location>
        <begin position="292"/>
        <end position="313"/>
    </location>
</feature>
<feature type="transmembrane region" description="Helical" evidence="7">
    <location>
        <begin position="99"/>
        <end position="118"/>
    </location>
</feature>
<feature type="transmembrane region" description="Helical" evidence="7">
    <location>
        <begin position="66"/>
        <end position="87"/>
    </location>
</feature>
<dbReference type="Proteomes" id="UP000494255">
    <property type="component" value="Unassembled WGS sequence"/>
</dbReference>
<dbReference type="PANTHER" id="PTHR43045">
    <property type="entry name" value="SHIKIMATE TRANSPORTER"/>
    <property type="match status" value="1"/>
</dbReference>
<evidence type="ECO:0000256" key="3">
    <source>
        <dbReference type="ARBA" id="ARBA00022475"/>
    </source>
</evidence>
<feature type="transmembrane region" description="Helical" evidence="7">
    <location>
        <begin position="532"/>
        <end position="550"/>
    </location>
</feature>